<keyword evidence="11" id="KW-1185">Reference proteome</keyword>
<dbReference type="PANTHER" id="PTHR24269">
    <property type="entry name" value="KREMEN PROTEIN"/>
    <property type="match status" value="1"/>
</dbReference>
<dbReference type="InterPro" id="IPR057231">
    <property type="entry name" value="DUF7909"/>
</dbReference>
<keyword evidence="2" id="KW-0812">Transmembrane</keyword>
<evidence type="ECO:0000313" key="10">
    <source>
        <dbReference type="EMBL" id="KAK3378635.1"/>
    </source>
</evidence>
<evidence type="ECO:0000256" key="4">
    <source>
        <dbReference type="ARBA" id="ARBA00022989"/>
    </source>
</evidence>
<dbReference type="EMBL" id="JAULSN010000002">
    <property type="protein sequence ID" value="KAK3378635.1"/>
    <property type="molecule type" value="Genomic_DNA"/>
</dbReference>
<organism evidence="10 11">
    <name type="scientific">Lasiosphaeria ovina</name>
    <dbReference type="NCBI Taxonomy" id="92902"/>
    <lineage>
        <taxon>Eukaryota</taxon>
        <taxon>Fungi</taxon>
        <taxon>Dikarya</taxon>
        <taxon>Ascomycota</taxon>
        <taxon>Pezizomycotina</taxon>
        <taxon>Sordariomycetes</taxon>
        <taxon>Sordariomycetidae</taxon>
        <taxon>Sordariales</taxon>
        <taxon>Lasiosphaeriaceae</taxon>
        <taxon>Lasiosphaeria</taxon>
    </lineage>
</organism>
<protein>
    <submittedName>
        <fullName evidence="10">WSC domain-containing protein</fullName>
    </submittedName>
</protein>
<comment type="subcellular location">
    <subcellularLocation>
        <location evidence="1">Membrane</location>
        <topology evidence="1">Single-pass membrane protein</topology>
    </subcellularLocation>
</comment>
<dbReference type="Proteomes" id="UP001287356">
    <property type="component" value="Unassembled WGS sequence"/>
</dbReference>
<evidence type="ECO:0000256" key="2">
    <source>
        <dbReference type="ARBA" id="ARBA00022692"/>
    </source>
</evidence>
<comment type="caution">
    <text evidence="10">The sequence shown here is derived from an EMBL/GenBank/DDBJ whole genome shotgun (WGS) entry which is preliminary data.</text>
</comment>
<evidence type="ECO:0000256" key="3">
    <source>
        <dbReference type="ARBA" id="ARBA00022729"/>
    </source>
</evidence>
<feature type="chain" id="PRO_5041927001" evidence="8">
    <location>
        <begin position="19"/>
        <end position="353"/>
    </location>
</feature>
<dbReference type="AlphaFoldDB" id="A0AAE0KMK2"/>
<dbReference type="Pfam" id="PF25486">
    <property type="entry name" value="DUF7909"/>
    <property type="match status" value="1"/>
</dbReference>
<dbReference type="PROSITE" id="PS51212">
    <property type="entry name" value="WSC"/>
    <property type="match status" value="1"/>
</dbReference>
<dbReference type="GO" id="GO:0005886">
    <property type="term" value="C:plasma membrane"/>
    <property type="evidence" value="ECO:0007669"/>
    <property type="project" value="TreeGrafter"/>
</dbReference>
<accession>A0AAE0KMK2</accession>
<feature type="compositionally biased region" description="Low complexity" evidence="7">
    <location>
        <begin position="193"/>
        <end position="225"/>
    </location>
</feature>
<reference evidence="10" key="2">
    <citation type="submission" date="2023-06" db="EMBL/GenBank/DDBJ databases">
        <authorList>
            <consortium name="Lawrence Berkeley National Laboratory"/>
            <person name="Haridas S."/>
            <person name="Hensen N."/>
            <person name="Bonometti L."/>
            <person name="Westerberg I."/>
            <person name="Brannstrom I.O."/>
            <person name="Guillou S."/>
            <person name="Cros-Aarteil S."/>
            <person name="Calhoun S."/>
            <person name="Kuo A."/>
            <person name="Mondo S."/>
            <person name="Pangilinan J."/>
            <person name="Riley R."/>
            <person name="Labutti K."/>
            <person name="Andreopoulos B."/>
            <person name="Lipzen A."/>
            <person name="Chen C."/>
            <person name="Yanf M."/>
            <person name="Daum C."/>
            <person name="Ng V."/>
            <person name="Clum A."/>
            <person name="Steindorff A."/>
            <person name="Ohm R."/>
            <person name="Martin F."/>
            <person name="Silar P."/>
            <person name="Natvig D."/>
            <person name="Lalanne C."/>
            <person name="Gautier V."/>
            <person name="Ament-Velasquez S.L."/>
            <person name="Kruys A."/>
            <person name="Hutchinson M.I."/>
            <person name="Powell A.J."/>
            <person name="Barry K."/>
            <person name="Miller A.N."/>
            <person name="Grigoriev I.V."/>
            <person name="Debuchy R."/>
            <person name="Gladieux P."/>
            <person name="Thoren M.H."/>
            <person name="Johannesson H."/>
        </authorList>
    </citation>
    <scope>NUCLEOTIDE SEQUENCE</scope>
    <source>
        <strain evidence="10">CBS 958.72</strain>
    </source>
</reference>
<evidence type="ECO:0000256" key="1">
    <source>
        <dbReference type="ARBA" id="ARBA00004167"/>
    </source>
</evidence>
<dbReference type="PANTHER" id="PTHR24269:SF16">
    <property type="entry name" value="PROTEIN SLG1"/>
    <property type="match status" value="1"/>
</dbReference>
<dbReference type="InterPro" id="IPR051836">
    <property type="entry name" value="Kremen_rcpt"/>
</dbReference>
<feature type="signal peptide" evidence="8">
    <location>
        <begin position="1"/>
        <end position="18"/>
    </location>
</feature>
<keyword evidence="5" id="KW-0472">Membrane</keyword>
<evidence type="ECO:0000313" key="11">
    <source>
        <dbReference type="Proteomes" id="UP001287356"/>
    </source>
</evidence>
<feature type="domain" description="WSC" evidence="9">
    <location>
        <begin position="237"/>
        <end position="341"/>
    </location>
</feature>
<reference evidence="10" key="1">
    <citation type="journal article" date="2023" name="Mol. Phylogenet. Evol.">
        <title>Genome-scale phylogeny and comparative genomics of the fungal order Sordariales.</title>
        <authorList>
            <person name="Hensen N."/>
            <person name="Bonometti L."/>
            <person name="Westerberg I."/>
            <person name="Brannstrom I.O."/>
            <person name="Guillou S."/>
            <person name="Cros-Aarteil S."/>
            <person name="Calhoun S."/>
            <person name="Haridas S."/>
            <person name="Kuo A."/>
            <person name="Mondo S."/>
            <person name="Pangilinan J."/>
            <person name="Riley R."/>
            <person name="LaButti K."/>
            <person name="Andreopoulos B."/>
            <person name="Lipzen A."/>
            <person name="Chen C."/>
            <person name="Yan M."/>
            <person name="Daum C."/>
            <person name="Ng V."/>
            <person name="Clum A."/>
            <person name="Steindorff A."/>
            <person name="Ohm R.A."/>
            <person name="Martin F."/>
            <person name="Silar P."/>
            <person name="Natvig D.O."/>
            <person name="Lalanne C."/>
            <person name="Gautier V."/>
            <person name="Ament-Velasquez S.L."/>
            <person name="Kruys A."/>
            <person name="Hutchinson M.I."/>
            <person name="Powell A.J."/>
            <person name="Barry K."/>
            <person name="Miller A.N."/>
            <person name="Grigoriev I.V."/>
            <person name="Debuchy R."/>
            <person name="Gladieux P."/>
            <person name="Hiltunen Thoren M."/>
            <person name="Johannesson H."/>
        </authorList>
    </citation>
    <scope>NUCLEOTIDE SEQUENCE</scope>
    <source>
        <strain evidence="10">CBS 958.72</strain>
    </source>
</reference>
<evidence type="ECO:0000256" key="6">
    <source>
        <dbReference type="ARBA" id="ARBA00023180"/>
    </source>
</evidence>
<evidence type="ECO:0000256" key="8">
    <source>
        <dbReference type="SAM" id="SignalP"/>
    </source>
</evidence>
<sequence>MQSKVVSALLAGAAVASACVIPPGTLSNTITTPFRVQVQNASYPEINNQYMNLLAAGGGDQHLFVGPVGVPTYDLTLVNGVITHGDIRAVIGGEFSDIDHTTKMFMTNRGDPGAIYQPTYVCNPVTDALQIELTFVTMQNNPPGGWNCVRPTFDNAHEFRYYPPGNTLNDPNRFCKKVTLVAVFTGGGTTLSTVSSAPATSSSSSSTPVVSSTSSPPVSSTSSPPVNLPYTDMTGLGFRFLGCSPEERRVVPPDQPVRTLSSASLAGDDMTNEKCMAFCAGSGYAYAGSEYRRECWCGNSYLPTRQPATTLASLANCNFRCAGNAAQYCGGDSWLSLYQKCPVGGPCVNAVFT</sequence>
<proteinExistence type="predicted"/>
<evidence type="ECO:0000256" key="7">
    <source>
        <dbReference type="SAM" id="MobiDB-lite"/>
    </source>
</evidence>
<evidence type="ECO:0000259" key="9">
    <source>
        <dbReference type="PROSITE" id="PS51212"/>
    </source>
</evidence>
<dbReference type="Pfam" id="PF01822">
    <property type="entry name" value="WSC"/>
    <property type="match status" value="1"/>
</dbReference>
<name>A0AAE0KMK2_9PEZI</name>
<gene>
    <name evidence="10" type="ORF">B0T24DRAFT_519664</name>
</gene>
<evidence type="ECO:0000256" key="5">
    <source>
        <dbReference type="ARBA" id="ARBA00023136"/>
    </source>
</evidence>
<keyword evidence="4" id="KW-1133">Transmembrane helix</keyword>
<dbReference type="InterPro" id="IPR002889">
    <property type="entry name" value="WSC_carb-bd"/>
</dbReference>
<keyword evidence="3 8" id="KW-0732">Signal</keyword>
<dbReference type="SMART" id="SM00321">
    <property type="entry name" value="WSC"/>
    <property type="match status" value="1"/>
</dbReference>
<keyword evidence="6" id="KW-0325">Glycoprotein</keyword>
<dbReference type="PROSITE" id="PS51257">
    <property type="entry name" value="PROKAR_LIPOPROTEIN"/>
    <property type="match status" value="1"/>
</dbReference>
<feature type="region of interest" description="Disordered" evidence="7">
    <location>
        <begin position="193"/>
        <end position="226"/>
    </location>
</feature>